<evidence type="ECO:0000259" key="6">
    <source>
        <dbReference type="PROSITE" id="PS51362"/>
    </source>
</evidence>
<dbReference type="Pfam" id="PF00019">
    <property type="entry name" value="TGF_beta"/>
    <property type="match status" value="1"/>
</dbReference>
<dbReference type="InterPro" id="IPR015615">
    <property type="entry name" value="TGF-beta-rel"/>
</dbReference>
<accession>A0A8T0CZQ4</accession>
<proteinExistence type="inferred from homology"/>
<dbReference type="PANTHER" id="PTHR11848">
    <property type="entry name" value="TGF-BETA FAMILY"/>
    <property type="match status" value="1"/>
</dbReference>
<dbReference type="GO" id="GO:0008083">
    <property type="term" value="F:growth factor activity"/>
    <property type="evidence" value="ECO:0007669"/>
    <property type="project" value="UniProtKB-KW"/>
</dbReference>
<dbReference type="SMART" id="SM00204">
    <property type="entry name" value="TGFB"/>
    <property type="match status" value="1"/>
</dbReference>
<dbReference type="InterPro" id="IPR001839">
    <property type="entry name" value="TGF-b_C"/>
</dbReference>
<evidence type="ECO:0000256" key="3">
    <source>
        <dbReference type="ARBA" id="ARBA00022525"/>
    </source>
</evidence>
<evidence type="ECO:0000256" key="4">
    <source>
        <dbReference type="RuleBase" id="RU000354"/>
    </source>
</evidence>
<dbReference type="AlphaFoldDB" id="A0A8T0CZQ4"/>
<evidence type="ECO:0000256" key="5">
    <source>
        <dbReference type="SAM" id="MobiDB-lite"/>
    </source>
</evidence>
<dbReference type="EMBL" id="JTDF01021992">
    <property type="protein sequence ID" value="KAF8561095.1"/>
    <property type="molecule type" value="Genomic_DNA"/>
</dbReference>
<evidence type="ECO:0000256" key="2">
    <source>
        <dbReference type="ARBA" id="ARBA00006656"/>
    </source>
</evidence>
<feature type="domain" description="TGF-beta family profile" evidence="6">
    <location>
        <begin position="446"/>
        <end position="575"/>
    </location>
</feature>
<name>A0A8T0CZQ4_9TREM</name>
<dbReference type="Gene3D" id="2.10.90.10">
    <property type="entry name" value="Cystine-knot cytokines"/>
    <property type="match status" value="1"/>
</dbReference>
<keyword evidence="8" id="KW-1185">Reference proteome</keyword>
<keyword evidence="3" id="KW-0964">Secreted</keyword>
<sequence length="575" mass="65496">MKNPTFLKMQAIPRTTTQSPLFANRRTRLLPIASVTDAAGCMHKSAIHVATYIIFSLIVFTELAHGSLMTDALIRRPRLINPASYYLQQRPERRMTRNPQNIAPSISTWTISTNDGPVNGLEETLYRDDNLGELAEQQDQTEGQIRTDEQQSFRSGCQKSNLHGSSNCNNVEKSSDGTTSVQSNAEIERMFIDSFKRRVLNQMKLREIPHVNETAWASVPLVVQQRLQAQVEAKNRILDSPVNEDEEKETILLLQPYPFQLKGVPSLTFAMKLTDTMEYKRILQARIHIEALNLINAQDGLEMSLWEIVPPWPGEESFRNTVNDRSTLAAEEWNAESSFPWRPDFTEAEEPNDLLNESSPSNQAYTLMRPMIGSSRFDHGTNTIIFDITSKLTEWVRYQTSNRPASRHNPIIRHLLLACPACPDEFIPINPKKVVVDIKYRHGLRRHRRLAGTSEDALTNVCQPNGHQFTCCTQHLPIKFSEIGWEKWIVFPTHVDINYCRGSCQATGSRSTHYEVLDMLHQKNISRLGGTKRQSIQSCCFPTRRNSLSILYVDAEQEVRMHVLHNLIVLGCGCS</sequence>
<comment type="subcellular location">
    <subcellularLocation>
        <location evidence="1">Secreted</location>
    </subcellularLocation>
</comment>
<reference evidence="7 8" key="1">
    <citation type="submission" date="2019-07" db="EMBL/GenBank/DDBJ databases">
        <title>Annotation for the trematode Paragonimus westermani.</title>
        <authorList>
            <person name="Choi Y.-J."/>
        </authorList>
    </citation>
    <scope>NUCLEOTIDE SEQUENCE [LARGE SCALE GENOMIC DNA]</scope>
    <source>
        <strain evidence="7">180907_Pwestermani</strain>
    </source>
</reference>
<comment type="similarity">
    <text evidence="2 4">Belongs to the TGF-beta family.</text>
</comment>
<evidence type="ECO:0000313" key="8">
    <source>
        <dbReference type="Proteomes" id="UP000699462"/>
    </source>
</evidence>
<dbReference type="GO" id="GO:0005125">
    <property type="term" value="F:cytokine activity"/>
    <property type="evidence" value="ECO:0007669"/>
    <property type="project" value="TreeGrafter"/>
</dbReference>
<dbReference type="PRINTS" id="PR00669">
    <property type="entry name" value="INHIBINA"/>
</dbReference>
<dbReference type="PROSITE" id="PS51362">
    <property type="entry name" value="TGF_BETA_2"/>
    <property type="match status" value="1"/>
</dbReference>
<protein>
    <recommendedName>
        <fullName evidence="6">TGF-beta family profile domain-containing protein</fullName>
    </recommendedName>
</protein>
<feature type="region of interest" description="Disordered" evidence="5">
    <location>
        <begin position="158"/>
        <end position="181"/>
    </location>
</feature>
<dbReference type="PANTHER" id="PTHR11848:SF309">
    <property type="entry name" value="INHIBIN BETA CHAIN"/>
    <property type="match status" value="1"/>
</dbReference>
<organism evidence="7 8">
    <name type="scientific">Paragonimus westermani</name>
    <dbReference type="NCBI Taxonomy" id="34504"/>
    <lineage>
        <taxon>Eukaryota</taxon>
        <taxon>Metazoa</taxon>
        <taxon>Spiralia</taxon>
        <taxon>Lophotrochozoa</taxon>
        <taxon>Platyhelminthes</taxon>
        <taxon>Trematoda</taxon>
        <taxon>Digenea</taxon>
        <taxon>Plagiorchiida</taxon>
        <taxon>Troglotremata</taxon>
        <taxon>Troglotrematidae</taxon>
        <taxon>Paragonimus</taxon>
    </lineage>
</organism>
<evidence type="ECO:0000313" key="7">
    <source>
        <dbReference type="EMBL" id="KAF8561095.1"/>
    </source>
</evidence>
<dbReference type="InterPro" id="IPR029034">
    <property type="entry name" value="Cystine-knot_cytokine"/>
</dbReference>
<gene>
    <name evidence="7" type="ORF">P879_01682</name>
</gene>
<evidence type="ECO:0000256" key="1">
    <source>
        <dbReference type="ARBA" id="ARBA00004613"/>
    </source>
</evidence>
<dbReference type="SUPFAM" id="SSF57501">
    <property type="entry name" value="Cystine-knot cytokines"/>
    <property type="match status" value="1"/>
</dbReference>
<dbReference type="Proteomes" id="UP000699462">
    <property type="component" value="Unassembled WGS sequence"/>
</dbReference>
<comment type="caution">
    <text evidence="7">The sequence shown here is derived from an EMBL/GenBank/DDBJ whole genome shotgun (WGS) entry which is preliminary data.</text>
</comment>
<dbReference type="GO" id="GO:0005615">
    <property type="term" value="C:extracellular space"/>
    <property type="evidence" value="ECO:0007669"/>
    <property type="project" value="TreeGrafter"/>
</dbReference>
<keyword evidence="4" id="KW-0339">Growth factor</keyword>
<dbReference type="OrthoDB" id="5948587at2759"/>